<keyword evidence="2" id="KW-0808">Transferase</keyword>
<organism evidence="2 3">
    <name type="scientific">Brevundimonas lenta</name>
    <dbReference type="NCBI Taxonomy" id="424796"/>
    <lineage>
        <taxon>Bacteria</taxon>
        <taxon>Pseudomonadati</taxon>
        <taxon>Pseudomonadota</taxon>
        <taxon>Alphaproteobacteria</taxon>
        <taxon>Caulobacterales</taxon>
        <taxon>Caulobacteraceae</taxon>
        <taxon>Brevundimonas</taxon>
    </lineage>
</organism>
<proteinExistence type="predicted"/>
<dbReference type="EMBL" id="JACIDM010000002">
    <property type="protein sequence ID" value="MBB4083524.1"/>
    <property type="molecule type" value="Genomic_DNA"/>
</dbReference>
<dbReference type="PRINTS" id="PR01210">
    <property type="entry name" value="GGTRANSPTASE"/>
</dbReference>
<dbReference type="Proteomes" id="UP000529946">
    <property type="component" value="Unassembled WGS sequence"/>
</dbReference>
<dbReference type="InterPro" id="IPR052896">
    <property type="entry name" value="GGT-like_enzyme"/>
</dbReference>
<name>A0A7W6NQF2_9CAUL</name>
<evidence type="ECO:0000313" key="3">
    <source>
        <dbReference type="Proteomes" id="UP000529946"/>
    </source>
</evidence>
<keyword evidence="2" id="KW-0378">Hydrolase</keyword>
<dbReference type="PANTHER" id="PTHR43881:SF1">
    <property type="entry name" value="GAMMA-GLUTAMYLTRANSPEPTIDASE (AFU_ORTHOLOGUE AFUA_4G13580)"/>
    <property type="match status" value="1"/>
</dbReference>
<dbReference type="GO" id="GO:0103068">
    <property type="term" value="F:leukotriene C4 gamma-glutamyl transferase activity"/>
    <property type="evidence" value="ECO:0007669"/>
    <property type="project" value="UniProtKB-EC"/>
</dbReference>
<dbReference type="Gene3D" id="3.60.20.40">
    <property type="match status" value="1"/>
</dbReference>
<keyword evidence="3" id="KW-1185">Reference proteome</keyword>
<evidence type="ECO:0000313" key="2">
    <source>
        <dbReference type="EMBL" id="MBB4083524.1"/>
    </source>
</evidence>
<accession>A0A7W6NQF2</accession>
<dbReference type="Pfam" id="PF01019">
    <property type="entry name" value="G_glu_transpept"/>
    <property type="match status" value="1"/>
</dbReference>
<comment type="caution">
    <text evidence="2">The sequence shown here is derived from an EMBL/GenBank/DDBJ whole genome shotgun (WGS) entry which is preliminary data.</text>
</comment>
<dbReference type="AlphaFoldDB" id="A0A7W6NQF2"/>
<dbReference type="InterPro" id="IPR043137">
    <property type="entry name" value="GGT_ssub_C"/>
</dbReference>
<dbReference type="RefSeq" id="WP_183204610.1">
    <property type="nucleotide sequence ID" value="NZ_BAAAER010000009.1"/>
</dbReference>
<dbReference type="PANTHER" id="PTHR43881">
    <property type="entry name" value="GAMMA-GLUTAMYLTRANSPEPTIDASE (AFU_ORTHOLOGUE AFUA_4G13580)"/>
    <property type="match status" value="1"/>
</dbReference>
<dbReference type="SUPFAM" id="SSF56235">
    <property type="entry name" value="N-terminal nucleophile aminohydrolases (Ntn hydrolases)"/>
    <property type="match status" value="1"/>
</dbReference>
<dbReference type="GO" id="GO:0036374">
    <property type="term" value="F:glutathione hydrolase activity"/>
    <property type="evidence" value="ECO:0007669"/>
    <property type="project" value="UniProtKB-EC"/>
</dbReference>
<gene>
    <name evidence="2" type="ORF">GGR12_002390</name>
</gene>
<dbReference type="Gene3D" id="1.10.246.130">
    <property type="match status" value="1"/>
</dbReference>
<dbReference type="EC" id="2.3.2.2" evidence="2"/>
<feature type="chain" id="PRO_5030837241" evidence="1">
    <location>
        <begin position="25"/>
        <end position="611"/>
    </location>
</feature>
<feature type="signal peptide" evidence="1">
    <location>
        <begin position="1"/>
        <end position="24"/>
    </location>
</feature>
<evidence type="ECO:0000256" key="1">
    <source>
        <dbReference type="SAM" id="SignalP"/>
    </source>
</evidence>
<keyword evidence="1" id="KW-0732">Signal</keyword>
<keyword evidence="2" id="KW-0012">Acyltransferase</keyword>
<protein>
    <submittedName>
        <fullName evidence="2">Gamma-glutamyltranspeptidase/glutathione hydrolase</fullName>
        <ecNumber evidence="2">2.3.2.2</ecNumber>
        <ecNumber evidence="2">3.4.19.13</ecNumber>
    </submittedName>
</protein>
<sequence length="611" mass="65437">MRRRTFLSTLPAGALLAGAGVANAAPSAPQSTGGAAPAPARPADPFAGIGIGDRVTGPKFVGRSTVWGAHGAAATAHPRATLVGIDTLRRGGSAIDAAIAINAALGFLEPTANGIGGDAFCMLWDPAQRKVVGFNGSGNSPRGLSLETARSKAREGYLPSYGAVTVNVPGTVDAWWSAHQRYGKLPWKDVLLPVAELCEEGVPIPQVIAWYLERNMAGFDRQSATIEENDNRKKVYAPGGATPKVGQMFANPALGRTLRLIAEHGRDAFYDGPIADAIEGYFKRIGGWMTRADLAAHRTEWVEPIQTNYRGVDVYGLGPNTQGLSTNQILNICEQFDLKSMGFQSAASIHHQAEAKRLAFEDRAKWFADDRFSQTPVAWLNSKEYARQRAALIRPDRVMDRAFPGDAPTQGDTTYFSVADKDGMMVSWIQSNYRGMGSGLTPDDGQGGTLGFMFQNRGELFALTDGHPNVYAPGKRPFHTIIPGFACKDGNPWMAFGVMGGGMQPQGQAQIIINMVDYGLDPQEAGDAPRWQHEGSSEPTGQLAEGVGELFLETGVPAASKAQLEAMGWVLRGPNGGFGGYQNVMMQQNPGGRWTYGAATEMRKDGIALAY</sequence>
<dbReference type="InterPro" id="IPR029055">
    <property type="entry name" value="Ntn_hydrolases_N"/>
</dbReference>
<reference evidence="2 3" key="1">
    <citation type="submission" date="2020-08" db="EMBL/GenBank/DDBJ databases">
        <title>Genomic Encyclopedia of Type Strains, Phase IV (KMG-IV): sequencing the most valuable type-strain genomes for metagenomic binning, comparative biology and taxonomic classification.</title>
        <authorList>
            <person name="Goeker M."/>
        </authorList>
    </citation>
    <scope>NUCLEOTIDE SEQUENCE [LARGE SCALE GENOMIC DNA]</scope>
    <source>
        <strain evidence="2 3">DSM 23960</strain>
    </source>
</reference>
<dbReference type="InterPro" id="IPR043138">
    <property type="entry name" value="GGT_lsub"/>
</dbReference>
<dbReference type="EC" id="3.4.19.13" evidence="2"/>